<protein>
    <submittedName>
        <fullName evidence="1">LmbE-like protein</fullName>
    </submittedName>
</protein>
<name>A0A8J6JPA5_9FIRM</name>
<evidence type="ECO:0000313" key="1">
    <source>
        <dbReference type="EMBL" id="MBC5737790.1"/>
    </source>
</evidence>
<dbReference type="InterPro" id="IPR024078">
    <property type="entry name" value="LmbE-like_dom_sf"/>
</dbReference>
<dbReference type="SUPFAM" id="SSF102588">
    <property type="entry name" value="LmbE-like"/>
    <property type="match status" value="1"/>
</dbReference>
<keyword evidence="2" id="KW-1185">Reference proteome</keyword>
<gene>
    <name evidence="1" type="ORF">H8S62_12310</name>
</gene>
<dbReference type="Gene3D" id="3.40.50.10320">
    <property type="entry name" value="LmbE-like"/>
    <property type="match status" value="1"/>
</dbReference>
<dbReference type="EMBL" id="JACOPQ010000009">
    <property type="protein sequence ID" value="MBC5737790.1"/>
    <property type="molecule type" value="Genomic_DNA"/>
</dbReference>
<reference evidence="1" key="1">
    <citation type="submission" date="2020-08" db="EMBL/GenBank/DDBJ databases">
        <title>Genome public.</title>
        <authorList>
            <person name="Liu C."/>
            <person name="Sun Q."/>
        </authorList>
    </citation>
    <scope>NUCLEOTIDE SEQUENCE</scope>
    <source>
        <strain evidence="1">NSJ-52</strain>
    </source>
</reference>
<sequence>MTCRRDDLMDGKRILLLGAYSMEVVECGGVLCKNARAGGVSHAAILFAGEQMRRDLSRCADILGVSLEFLDMDAGTVLPTREEKLRLVETIRRFRPDIILTQDPDHCAGDLDPGRRPVMSLVLEAVALAGRPYALDELSGLEPCPCPAIYYITPDHPNCLVDIQDVWVEKCAAMDALETQLIHFGGPCSPEEEALRARLVPGWAELSTPLERGRAWKRAMDLAYYLYPGATGHHRTTLAEQYRREGCFELDRLPV</sequence>
<organism evidence="1 2">
    <name type="scientific">Lawsonibacter faecis</name>
    <dbReference type="NCBI Taxonomy" id="2763052"/>
    <lineage>
        <taxon>Bacteria</taxon>
        <taxon>Bacillati</taxon>
        <taxon>Bacillota</taxon>
        <taxon>Clostridia</taxon>
        <taxon>Eubacteriales</taxon>
        <taxon>Oscillospiraceae</taxon>
        <taxon>Lawsonibacter</taxon>
    </lineage>
</organism>
<accession>A0A8J6JPA5</accession>
<proteinExistence type="predicted"/>
<dbReference type="AlphaFoldDB" id="A0A8J6JPA5"/>
<dbReference type="Proteomes" id="UP000607645">
    <property type="component" value="Unassembled WGS sequence"/>
</dbReference>
<evidence type="ECO:0000313" key="2">
    <source>
        <dbReference type="Proteomes" id="UP000607645"/>
    </source>
</evidence>
<comment type="caution">
    <text evidence="1">The sequence shown here is derived from an EMBL/GenBank/DDBJ whole genome shotgun (WGS) entry which is preliminary data.</text>
</comment>